<name>A0AAE0FKT9_9CHLO</name>
<feature type="compositionally biased region" description="Polar residues" evidence="1">
    <location>
        <begin position="138"/>
        <end position="151"/>
    </location>
</feature>
<proteinExistence type="predicted"/>
<keyword evidence="3" id="KW-1185">Reference proteome</keyword>
<evidence type="ECO:0000256" key="1">
    <source>
        <dbReference type="SAM" id="MobiDB-lite"/>
    </source>
</evidence>
<feature type="region of interest" description="Disordered" evidence="1">
    <location>
        <begin position="111"/>
        <end position="217"/>
    </location>
</feature>
<evidence type="ECO:0000313" key="3">
    <source>
        <dbReference type="Proteomes" id="UP001190700"/>
    </source>
</evidence>
<feature type="compositionally biased region" description="Basic and acidic residues" evidence="1">
    <location>
        <begin position="158"/>
        <end position="185"/>
    </location>
</feature>
<organism evidence="2 3">
    <name type="scientific">Cymbomonas tetramitiformis</name>
    <dbReference type="NCBI Taxonomy" id="36881"/>
    <lineage>
        <taxon>Eukaryota</taxon>
        <taxon>Viridiplantae</taxon>
        <taxon>Chlorophyta</taxon>
        <taxon>Pyramimonadophyceae</taxon>
        <taxon>Pyramimonadales</taxon>
        <taxon>Pyramimonadaceae</taxon>
        <taxon>Cymbomonas</taxon>
    </lineage>
</organism>
<dbReference type="EMBL" id="LGRX02016836">
    <property type="protein sequence ID" value="KAK3261539.1"/>
    <property type="molecule type" value="Genomic_DNA"/>
</dbReference>
<reference evidence="2 3" key="1">
    <citation type="journal article" date="2015" name="Genome Biol. Evol.">
        <title>Comparative Genomics of a Bacterivorous Green Alga Reveals Evolutionary Causalities and Consequences of Phago-Mixotrophic Mode of Nutrition.</title>
        <authorList>
            <person name="Burns J.A."/>
            <person name="Paasch A."/>
            <person name="Narechania A."/>
            <person name="Kim E."/>
        </authorList>
    </citation>
    <scope>NUCLEOTIDE SEQUENCE [LARGE SCALE GENOMIC DNA]</scope>
    <source>
        <strain evidence="2 3">PLY_AMNH</strain>
    </source>
</reference>
<dbReference type="AlphaFoldDB" id="A0AAE0FKT9"/>
<comment type="caution">
    <text evidence="2">The sequence shown here is derived from an EMBL/GenBank/DDBJ whole genome shotgun (WGS) entry which is preliminary data.</text>
</comment>
<dbReference type="Proteomes" id="UP001190700">
    <property type="component" value="Unassembled WGS sequence"/>
</dbReference>
<sequence length="217" mass="22879">SSFALLKSYSSGGRVWRKRFSKGGHAVQAATCDPNAGYSRCFCGRCGGLNVVGDGDRLLLGLIPSTNLSVDQVSAVQLAVCGSAIYLEDCGHRSVTLQDFLQRGRTNLSAAARSHPCGNVTTSSVATTTVPATPPSSKGSPGQYDSPTLAGTPQVRRAASDGEPAAKRARMLEDQRRGREPRLTWKSECPPASETSTGDRRMGEPPPAAGAWVNLCR</sequence>
<evidence type="ECO:0000313" key="2">
    <source>
        <dbReference type="EMBL" id="KAK3261539.1"/>
    </source>
</evidence>
<gene>
    <name evidence="2" type="ORF">CYMTET_29557</name>
</gene>
<protein>
    <submittedName>
        <fullName evidence="2">Uncharacterized protein</fullName>
    </submittedName>
</protein>
<accession>A0AAE0FKT9</accession>
<feature type="non-terminal residue" evidence="2">
    <location>
        <position position="1"/>
    </location>
</feature>
<feature type="compositionally biased region" description="Low complexity" evidence="1">
    <location>
        <begin position="120"/>
        <end position="137"/>
    </location>
</feature>